<dbReference type="InterPro" id="IPR032181">
    <property type="entry name" value="DUF5013"/>
</dbReference>
<dbReference type="Pfam" id="PF16389">
    <property type="entry name" value="DUF4998"/>
    <property type="match status" value="1"/>
</dbReference>
<organism evidence="3 5">
    <name type="scientific">Chitinophaga sancti</name>
    <dbReference type="NCBI Taxonomy" id="1004"/>
    <lineage>
        <taxon>Bacteria</taxon>
        <taxon>Pseudomonadati</taxon>
        <taxon>Bacteroidota</taxon>
        <taxon>Chitinophagia</taxon>
        <taxon>Chitinophagales</taxon>
        <taxon>Chitinophagaceae</taxon>
        <taxon>Chitinophaga</taxon>
    </lineage>
</organism>
<dbReference type="EMBL" id="FPIZ01000010">
    <property type="protein sequence ID" value="SFW67803.1"/>
    <property type="molecule type" value="Genomic_DNA"/>
</dbReference>
<evidence type="ECO:0000313" key="4">
    <source>
        <dbReference type="EMBL" id="WQG90211.1"/>
    </source>
</evidence>
<dbReference type="PROSITE" id="PS51257">
    <property type="entry name" value="PROKAR_LIPOPROTEIN"/>
    <property type="match status" value="1"/>
</dbReference>
<sequence length="400" mass="43233">MQKAFIILAMLALLAACSKMDDYRDKYMSNGSIVYPGKMDSVRAFSGKSRAQIWGLFTSDPKITKFKVFWNSRQDSTEVAVVRTTGVDTASVIIPSLPEGLMSFEVRTYDAHGNISIPVTATANIYGELYQSALSNRAIANAEMQDDGAALITWADVSSDAGTVSMRIKYTDSNGAARDTVFASVLTDMKSRLPNFKKGAVISYQTAYLPNATAIDTFYTAYETHPVKADVTSLYLQNTGPFLRATYDGGRWGTLAAPWVTTANVVNHSGYGGYASETWLNAGGFLVMESGWSGTANIVNGKISQTTTLPAGNYIFQTALYTEALDPVYIVAAAGSSLPDVSGLGNALGYGTFPASRYVSANVEFRFTLDKEEEVTLGFVATMTSGNQYWRVGSVKLIKN</sequence>
<dbReference type="EMBL" id="CP140154">
    <property type="protein sequence ID" value="WQG90211.1"/>
    <property type="molecule type" value="Genomic_DNA"/>
</dbReference>
<feature type="signal peptide" evidence="1">
    <location>
        <begin position="1"/>
        <end position="20"/>
    </location>
</feature>
<proteinExistence type="predicted"/>
<dbReference type="Pfam" id="PF16405">
    <property type="entry name" value="DUF5013"/>
    <property type="match status" value="1"/>
</dbReference>
<dbReference type="Proteomes" id="UP001326715">
    <property type="component" value="Chromosome"/>
</dbReference>
<dbReference type="STRING" id="1004.SAMN05661012_03481"/>
<accession>A0A1K1R7K3</accession>
<protein>
    <submittedName>
        <fullName evidence="4">DUF4998 domain-containing protein</fullName>
    </submittedName>
</protein>
<evidence type="ECO:0000313" key="6">
    <source>
        <dbReference type="Proteomes" id="UP001326715"/>
    </source>
</evidence>
<dbReference type="RefSeq" id="WP_072362492.1">
    <property type="nucleotide sequence ID" value="NZ_CP139972.1"/>
</dbReference>
<dbReference type="Proteomes" id="UP000183788">
    <property type="component" value="Unassembled WGS sequence"/>
</dbReference>
<keyword evidence="1" id="KW-0732">Signal</keyword>
<evidence type="ECO:0000313" key="3">
    <source>
        <dbReference type="EMBL" id="SFW67803.1"/>
    </source>
</evidence>
<evidence type="ECO:0000259" key="2">
    <source>
        <dbReference type="Pfam" id="PF16405"/>
    </source>
</evidence>
<name>A0A1K1R7K3_9BACT</name>
<dbReference type="OrthoDB" id="1043438at2"/>
<evidence type="ECO:0000256" key="1">
    <source>
        <dbReference type="SAM" id="SignalP"/>
    </source>
</evidence>
<reference evidence="4 6" key="2">
    <citation type="submission" date="2023-11" db="EMBL/GenBank/DDBJ databases">
        <title>MicrobeMod: A computational toolkit for identifying prokaryotic methylation and restriction-modification with nanopore sequencing.</title>
        <authorList>
            <person name="Crits-Christoph A."/>
            <person name="Kang S.C."/>
            <person name="Lee H."/>
            <person name="Ostrov N."/>
        </authorList>
    </citation>
    <scope>NUCLEOTIDE SEQUENCE [LARGE SCALE GENOMIC DNA]</scope>
    <source>
        <strain evidence="4 6">ATCC 23090</strain>
    </source>
</reference>
<keyword evidence="6" id="KW-1185">Reference proteome</keyword>
<reference evidence="3 5" key="1">
    <citation type="submission" date="2016-11" db="EMBL/GenBank/DDBJ databases">
        <authorList>
            <person name="Jaros S."/>
            <person name="Januszkiewicz K."/>
            <person name="Wedrychowicz H."/>
        </authorList>
    </citation>
    <scope>NUCLEOTIDE SEQUENCE [LARGE SCALE GENOMIC DNA]</scope>
    <source>
        <strain evidence="3 5">DSM 784</strain>
    </source>
</reference>
<dbReference type="AlphaFoldDB" id="A0A1K1R7K3"/>
<feature type="chain" id="PRO_5012837477" evidence="1">
    <location>
        <begin position="21"/>
        <end position="400"/>
    </location>
</feature>
<feature type="domain" description="DUF5013" evidence="2">
    <location>
        <begin position="239"/>
        <end position="378"/>
    </location>
</feature>
<evidence type="ECO:0000313" key="5">
    <source>
        <dbReference type="Proteomes" id="UP000183788"/>
    </source>
</evidence>
<gene>
    <name evidence="3" type="ORF">SAMN05661012_03481</name>
    <name evidence="4" type="ORF">SR876_01780</name>
</gene>